<evidence type="ECO:0000256" key="1">
    <source>
        <dbReference type="ARBA" id="ARBA00010931"/>
    </source>
</evidence>
<evidence type="ECO:0000259" key="8">
    <source>
        <dbReference type="Pfam" id="PF00899"/>
    </source>
</evidence>
<evidence type="ECO:0000256" key="4">
    <source>
        <dbReference type="ARBA" id="ARBA00022927"/>
    </source>
</evidence>
<dbReference type="Pfam" id="PF16420">
    <property type="entry name" value="ATG7_N"/>
    <property type="match status" value="1"/>
</dbReference>
<dbReference type="InterPro" id="IPR045886">
    <property type="entry name" value="ThiF/MoeB/HesA"/>
</dbReference>
<dbReference type="Pfam" id="PF00899">
    <property type="entry name" value="ThiF"/>
    <property type="match status" value="1"/>
</dbReference>
<dbReference type="GO" id="GO:0019779">
    <property type="term" value="F:Atg8 activating enzyme activity"/>
    <property type="evidence" value="ECO:0007669"/>
    <property type="project" value="TreeGrafter"/>
</dbReference>
<dbReference type="Gene3D" id="3.40.140.70">
    <property type="entry name" value="Ubiquitin-like modifier-activating enzyme ATG7 N-terminal domain"/>
    <property type="match status" value="1"/>
</dbReference>
<dbReference type="InterPro" id="IPR042523">
    <property type="entry name" value="Atg7_N_2"/>
</dbReference>
<dbReference type="Gene3D" id="3.40.50.720">
    <property type="entry name" value="NAD(P)-binding Rossmann-like Domain"/>
    <property type="match status" value="1"/>
</dbReference>
<proteinExistence type="inferred from homology"/>
<keyword evidence="4 7" id="KW-0653">Protein transport</keyword>
<dbReference type="SUPFAM" id="SSF69572">
    <property type="entry name" value="Activating enzymes of the ubiquitin-like proteins"/>
    <property type="match status" value="1"/>
</dbReference>
<comment type="subunit">
    <text evidence="7">Homodimer.</text>
</comment>
<feature type="active site" description="Glycyl thioester intermediate" evidence="6">
    <location>
        <position position="542"/>
    </location>
</feature>
<dbReference type="GO" id="GO:0032446">
    <property type="term" value="P:protein modification by small protein conjugation"/>
    <property type="evidence" value="ECO:0007669"/>
    <property type="project" value="TreeGrafter"/>
</dbReference>
<name>A0AAW2I8Z0_9NEOP</name>
<comment type="function">
    <text evidence="7">E1-like activating enzyme involved in the 2 ubiquitin-like systems required for autophagy.</text>
</comment>
<evidence type="ECO:0000256" key="7">
    <source>
        <dbReference type="RuleBase" id="RU366022"/>
    </source>
</evidence>
<evidence type="ECO:0000256" key="6">
    <source>
        <dbReference type="PIRSR" id="PIRSR606285-1"/>
    </source>
</evidence>
<dbReference type="NCBIfam" id="TIGR01381">
    <property type="entry name" value="E1_like_apg7"/>
    <property type="match status" value="1"/>
</dbReference>
<reference evidence="10" key="1">
    <citation type="journal article" date="2024" name="Gigascience">
        <title>Chromosome-level genome of the poultry shaft louse Menopon gallinae provides insight into the host-switching and adaptive evolution of parasitic lice.</title>
        <authorList>
            <person name="Xu Y."/>
            <person name="Ma L."/>
            <person name="Liu S."/>
            <person name="Liang Y."/>
            <person name="Liu Q."/>
            <person name="He Z."/>
            <person name="Tian L."/>
            <person name="Duan Y."/>
            <person name="Cai W."/>
            <person name="Li H."/>
            <person name="Song F."/>
        </authorList>
    </citation>
    <scope>NUCLEOTIDE SEQUENCE</scope>
    <source>
        <strain evidence="10">Cailab_2023a</strain>
    </source>
</reference>
<comment type="caution">
    <text evidence="10">The sequence shown here is derived from an EMBL/GenBank/DDBJ whole genome shotgun (WGS) entry which is preliminary data.</text>
</comment>
<dbReference type="GO" id="GO:0000422">
    <property type="term" value="P:autophagy of mitochondrion"/>
    <property type="evidence" value="ECO:0007669"/>
    <property type="project" value="TreeGrafter"/>
</dbReference>
<evidence type="ECO:0000256" key="5">
    <source>
        <dbReference type="ARBA" id="ARBA00023006"/>
    </source>
</evidence>
<keyword evidence="3 7" id="KW-0813">Transport</keyword>
<dbReference type="FunFam" id="3.40.50.720:FF:000243">
    <property type="entry name" value="Ubiquitin-like modifier-activating enzyme ATG7"/>
    <property type="match status" value="1"/>
</dbReference>
<evidence type="ECO:0000256" key="2">
    <source>
        <dbReference type="ARBA" id="ARBA00017647"/>
    </source>
</evidence>
<evidence type="ECO:0000313" key="10">
    <source>
        <dbReference type="EMBL" id="KAL0277915.1"/>
    </source>
</evidence>
<dbReference type="AlphaFoldDB" id="A0AAW2I8Z0"/>
<comment type="similarity">
    <text evidence="1 7">Belongs to the ATG7 family.</text>
</comment>
<keyword evidence="5 7" id="KW-0072">Autophagy</keyword>
<dbReference type="EMBL" id="JARGDH010000002">
    <property type="protein sequence ID" value="KAL0277915.1"/>
    <property type="molecule type" value="Genomic_DNA"/>
</dbReference>
<keyword evidence="7" id="KW-0963">Cytoplasm</keyword>
<dbReference type="InterPro" id="IPR000594">
    <property type="entry name" value="ThiF_NAD_FAD-bd"/>
</dbReference>
<dbReference type="Gene3D" id="3.40.140.100">
    <property type="entry name" value="Ubiquitin-like modifier-activating enzyme ATG7 C-terminal domain"/>
    <property type="match status" value="1"/>
</dbReference>
<dbReference type="InterPro" id="IPR006285">
    <property type="entry name" value="Atg7"/>
</dbReference>
<dbReference type="InterPro" id="IPR042522">
    <property type="entry name" value="Atg7_N_1"/>
</dbReference>
<gene>
    <name evidence="10" type="ORF">PYX00_005031</name>
</gene>
<dbReference type="GO" id="GO:0006995">
    <property type="term" value="P:cellular response to nitrogen starvation"/>
    <property type="evidence" value="ECO:0007669"/>
    <property type="project" value="TreeGrafter"/>
</dbReference>
<dbReference type="GO" id="GO:0034727">
    <property type="term" value="P:piecemeal microautophagy of the nucleus"/>
    <property type="evidence" value="ECO:0007669"/>
    <property type="project" value="TreeGrafter"/>
</dbReference>
<dbReference type="CDD" id="cd01486">
    <property type="entry name" value="Apg7"/>
    <property type="match status" value="1"/>
</dbReference>
<dbReference type="InterPro" id="IPR035985">
    <property type="entry name" value="Ubiquitin-activating_enz"/>
</dbReference>
<feature type="domain" description="THIF-type NAD/FAD binding fold" evidence="8">
    <location>
        <begin position="333"/>
        <end position="570"/>
    </location>
</feature>
<dbReference type="GO" id="GO:0015031">
    <property type="term" value="P:protein transport"/>
    <property type="evidence" value="ECO:0007669"/>
    <property type="project" value="UniProtKB-UniRule"/>
</dbReference>
<protein>
    <recommendedName>
        <fullName evidence="2 7">Ubiquitin-like modifier-activating enzyme ATG7</fullName>
    </recommendedName>
    <alternativeName>
        <fullName evidence="7">Autophagy-related protein 7</fullName>
    </alternativeName>
</protein>
<feature type="domain" description="Ubiquitin-like modifier-activating enzyme Atg7 N-terminal" evidence="9">
    <location>
        <begin position="11"/>
        <end position="315"/>
    </location>
</feature>
<accession>A0AAW2I8Z0</accession>
<comment type="subcellular location">
    <subcellularLocation>
        <location evidence="7">Cytoplasm</location>
    </subcellularLocation>
    <subcellularLocation>
        <location evidence="7">Preautophagosomal structure</location>
    </subcellularLocation>
</comment>
<dbReference type="InterPro" id="IPR032197">
    <property type="entry name" value="Atg7_N"/>
</dbReference>
<dbReference type="PANTHER" id="PTHR10953:SF3">
    <property type="entry name" value="UBIQUITIN-LIKE MODIFIER-ACTIVATING ENZYME ATG7"/>
    <property type="match status" value="1"/>
</dbReference>
<dbReference type="PANTHER" id="PTHR10953">
    <property type="entry name" value="UBIQUITIN-ACTIVATING ENZYME E1"/>
    <property type="match status" value="1"/>
</dbReference>
<organism evidence="10">
    <name type="scientific">Menopon gallinae</name>
    <name type="common">poultry shaft louse</name>
    <dbReference type="NCBI Taxonomy" id="328185"/>
    <lineage>
        <taxon>Eukaryota</taxon>
        <taxon>Metazoa</taxon>
        <taxon>Ecdysozoa</taxon>
        <taxon>Arthropoda</taxon>
        <taxon>Hexapoda</taxon>
        <taxon>Insecta</taxon>
        <taxon>Pterygota</taxon>
        <taxon>Neoptera</taxon>
        <taxon>Paraneoptera</taxon>
        <taxon>Psocodea</taxon>
        <taxon>Troctomorpha</taxon>
        <taxon>Phthiraptera</taxon>
        <taxon>Amblycera</taxon>
        <taxon>Menoponidae</taxon>
        <taxon>Menopon</taxon>
    </lineage>
</organism>
<keyword evidence="7" id="KW-0833">Ubl conjugation pathway</keyword>
<evidence type="ECO:0000259" key="9">
    <source>
        <dbReference type="Pfam" id="PF16420"/>
    </source>
</evidence>
<dbReference type="GO" id="GO:0000045">
    <property type="term" value="P:autophagosome assembly"/>
    <property type="evidence" value="ECO:0007669"/>
    <property type="project" value="TreeGrafter"/>
</dbReference>
<dbReference type="GO" id="GO:0019778">
    <property type="term" value="F:Atg12 activating enzyme activity"/>
    <property type="evidence" value="ECO:0007669"/>
    <property type="project" value="TreeGrafter"/>
</dbReference>
<sequence length="671" mass="74851">MSGEGDQSKLLKFTPFKSCTDPTFWHRLSEVKLNCDKLKENAHTIWGYYSNQKQGGLNGVFSVDSTSFNAVPDESRLVGCGRILNKNTLEAYKEEDKFLIMKNEGMEFLDIVKCSAIEKPVLLNRFLILSFADLKNFNFVYKFLFLAPRFLSYNLTEESNILSNQFDDTHIEKICNAYLQLNQYDKSFFLIEISDSDVNVVTLRDGLAKINSNNNWIFGFADSCESENPGWPLRNYLAFISYHCGKIIHLPIRVLCLRLNLINGKWNAGNSVLLSVKVNINGTVWQRQATGEDWVGWERGENGSVTSKTANLQSVLDPIKLVESSVDLNLKLMKWQIAPDLNLEIVKDTKCLLLGAGTLGCSVARNLLSWGVQHITLVDYGNVSYSNPVRQSLFKFRDIGKSKAETAAAALREINPNVHSRGIKLRIPMPGHPVGPFKEEIKKAIEMLEGLIEDHSAIFLLLDSRESRWLPTMIAAAKEKLVLNAALGFDSFLVMRHGVRSEKFPENKDSKILTGSRLGCYFCNDVTAPGDSSKSRTLDQQCTVTRPGMSSIAGGLAVELLVSILQHPLQGLAPAESDPDAIAKSLLGILPHSIRGFMSHYQVVLPATEAFQCCVACSSKVTNEYKNQGLNFILKAIDSKEYLEELCDLQKLLEEPVMSEVVEYSDSGSEG</sequence>
<dbReference type="GO" id="GO:0000407">
    <property type="term" value="C:phagophore assembly site"/>
    <property type="evidence" value="ECO:0007669"/>
    <property type="project" value="UniProtKB-SubCell"/>
</dbReference>
<evidence type="ECO:0000256" key="3">
    <source>
        <dbReference type="ARBA" id="ARBA00022448"/>
    </source>
</evidence>